<dbReference type="RefSeq" id="WP_219290901.1">
    <property type="nucleotide sequence ID" value="NZ_RPHB01000006.1"/>
</dbReference>
<feature type="transmembrane region" description="Helical" evidence="3">
    <location>
        <begin position="7"/>
        <end position="27"/>
    </location>
</feature>
<dbReference type="AlphaFoldDB" id="A0A951IZ09"/>
<keyword evidence="3" id="KW-0812">Transmembrane</keyword>
<dbReference type="InterPro" id="IPR005311">
    <property type="entry name" value="PBP_dimer"/>
</dbReference>
<dbReference type="GO" id="GO:0008658">
    <property type="term" value="F:penicillin binding"/>
    <property type="evidence" value="ECO:0007669"/>
    <property type="project" value="InterPro"/>
</dbReference>
<organism evidence="5 6">
    <name type="scientific">Arthrospiribacter ruber</name>
    <dbReference type="NCBI Taxonomy" id="2487934"/>
    <lineage>
        <taxon>Bacteria</taxon>
        <taxon>Pseudomonadati</taxon>
        <taxon>Bacteroidota</taxon>
        <taxon>Cytophagia</taxon>
        <taxon>Cytophagales</taxon>
        <taxon>Cyclobacteriaceae</taxon>
        <taxon>Arthrospiribacter</taxon>
    </lineage>
</organism>
<name>A0A951IZ09_9BACT</name>
<dbReference type="SMART" id="SM00740">
    <property type="entry name" value="PASTA"/>
    <property type="match status" value="1"/>
</dbReference>
<sequence>MNIKRSIVLRVRLAFLIVALIAGAILFKIVRLQFVEGEKWTAKAESANFKYRQVSATRGNIYAADGSLLATSLPFYRVVLDPTVAKTNVFNEGIDQLSGLLADFYKDRSKASYKKMITDAKSNGKRYLILNRKQIGYQDMQMMSTWPIFNKGRMGGGVIFEKVEKRYRPFNSLASRTVGFLNEDRYGAGIEYSFNDYLEGKNGQAMFQKIAGGYWKPVFNAEDIKPEDGYDVHTTLDVNIQDVAESALYRQLMEKDAAFGTVIVMEVATGKIKALANLQKNKNGRGYSESYNYAIGDQGLTEPGSTFKLMSMLALLEEGKVNLNDAVDTGDGVFQFYDRKMTDAKTGGYGRISVREIFEKSSNIGISKLVDQSFGHNPKKFMSYIEKAGLDKPLDFQLKGEGVPYFKKPGEKNWYGTTLPWMSIGYETKLTPLHTLTLYNAVANNGKMVKPMIVESIAKGNYVQKSFQTEVLRKSIASEKTIKQLQELLEGVVKNGTAKNVHNDQYKIAGKTGTAQKLEEGRYTRRYYTSFVGYFPADNPKYSAIVVIDSPKGFNAYGGDISAPVFKEIADKIHAQDLRLNKKTPADVYLAQQTSDFPYIQAGKVDELQLICNKFGISNHANGVNEGYVRSKSMDRSIQWQANQTESPVVPDVSGLPLRDALYVLENKGLRVIYQGKGRVKNQSISPGSPVQQNHVINLILG</sequence>
<dbReference type="GO" id="GO:0071555">
    <property type="term" value="P:cell wall organization"/>
    <property type="evidence" value="ECO:0007669"/>
    <property type="project" value="TreeGrafter"/>
</dbReference>
<evidence type="ECO:0000256" key="3">
    <source>
        <dbReference type="SAM" id="Phobius"/>
    </source>
</evidence>
<evidence type="ECO:0000313" key="5">
    <source>
        <dbReference type="EMBL" id="MBW3468884.1"/>
    </source>
</evidence>
<dbReference type="Pfam" id="PF00905">
    <property type="entry name" value="Transpeptidase"/>
    <property type="match status" value="1"/>
</dbReference>
<accession>A0A951IZ09</accession>
<feature type="domain" description="PASTA" evidence="4">
    <location>
        <begin position="644"/>
        <end position="702"/>
    </location>
</feature>
<evidence type="ECO:0000256" key="2">
    <source>
        <dbReference type="ARBA" id="ARBA00023136"/>
    </source>
</evidence>
<dbReference type="GO" id="GO:0005886">
    <property type="term" value="C:plasma membrane"/>
    <property type="evidence" value="ECO:0007669"/>
    <property type="project" value="TreeGrafter"/>
</dbReference>
<comment type="caution">
    <text evidence="5">The sequence shown here is derived from an EMBL/GenBank/DDBJ whole genome shotgun (WGS) entry which is preliminary data.</text>
</comment>
<dbReference type="InterPro" id="IPR005543">
    <property type="entry name" value="PASTA_dom"/>
</dbReference>
<dbReference type="InterPro" id="IPR050515">
    <property type="entry name" value="Beta-lactam/transpept"/>
</dbReference>
<dbReference type="PROSITE" id="PS51178">
    <property type="entry name" value="PASTA"/>
    <property type="match status" value="1"/>
</dbReference>
<dbReference type="Proteomes" id="UP000727490">
    <property type="component" value="Unassembled WGS sequence"/>
</dbReference>
<comment type="subcellular location">
    <subcellularLocation>
        <location evidence="1">Membrane</location>
    </subcellularLocation>
</comment>
<dbReference type="EMBL" id="RPHB01000006">
    <property type="protein sequence ID" value="MBW3468884.1"/>
    <property type="molecule type" value="Genomic_DNA"/>
</dbReference>
<reference evidence="5 6" key="1">
    <citation type="journal article" date="2020" name="Syst. Appl. Microbiol.">
        <title>Arthrospiribacter ruber gen. nov., sp. nov., a novel bacterium isolated from Arthrospira cultures.</title>
        <authorList>
            <person name="Waleron M."/>
            <person name="Misztak A."/>
            <person name="Waleron M.M."/>
            <person name="Furmaniak M."/>
            <person name="Mrozik A."/>
            <person name="Waleron K."/>
        </authorList>
    </citation>
    <scope>NUCLEOTIDE SEQUENCE [LARGE SCALE GENOMIC DNA]</scope>
    <source>
        <strain evidence="5 6">DPMB0001</strain>
    </source>
</reference>
<keyword evidence="3" id="KW-1133">Transmembrane helix</keyword>
<evidence type="ECO:0000313" key="6">
    <source>
        <dbReference type="Proteomes" id="UP000727490"/>
    </source>
</evidence>
<dbReference type="Pfam" id="PF03717">
    <property type="entry name" value="PBP_dimer"/>
    <property type="match status" value="1"/>
</dbReference>
<keyword evidence="6" id="KW-1185">Reference proteome</keyword>
<dbReference type="PANTHER" id="PTHR30627">
    <property type="entry name" value="PEPTIDOGLYCAN D,D-TRANSPEPTIDASE"/>
    <property type="match status" value="1"/>
</dbReference>
<evidence type="ECO:0000259" key="4">
    <source>
        <dbReference type="PROSITE" id="PS51178"/>
    </source>
</evidence>
<evidence type="ECO:0000256" key="1">
    <source>
        <dbReference type="ARBA" id="ARBA00004370"/>
    </source>
</evidence>
<gene>
    <name evidence="5" type="ORF">EGN73_13840</name>
</gene>
<dbReference type="InterPro" id="IPR001460">
    <property type="entry name" value="PCN-bd_Tpept"/>
</dbReference>
<keyword evidence="2 3" id="KW-0472">Membrane</keyword>
<dbReference type="Pfam" id="PF03793">
    <property type="entry name" value="PASTA"/>
    <property type="match status" value="1"/>
</dbReference>
<dbReference type="PANTHER" id="PTHR30627:SF1">
    <property type="entry name" value="PEPTIDOGLYCAN D,D-TRANSPEPTIDASE FTSI"/>
    <property type="match status" value="1"/>
</dbReference>
<protein>
    <submittedName>
        <fullName evidence="5">PASTA domain-containing protein</fullName>
    </submittedName>
</protein>
<dbReference type="CDD" id="cd06575">
    <property type="entry name" value="PASTA_Pbp2x-like_2"/>
    <property type="match status" value="1"/>
</dbReference>
<proteinExistence type="predicted"/>